<keyword evidence="7" id="KW-0445">Lipid transport</keyword>
<keyword evidence="5" id="KW-0813">Transport</keyword>
<comment type="similarity">
    <text evidence="2">Belongs to the NPC2 family.</text>
</comment>
<evidence type="ECO:0000256" key="6">
    <source>
        <dbReference type="ARBA" id="ARBA00022729"/>
    </source>
</evidence>
<dbReference type="InterPro" id="IPR003172">
    <property type="entry name" value="ML_dom"/>
</dbReference>
<dbReference type="Proteomes" id="UP000433876">
    <property type="component" value="Unassembled WGS sequence"/>
</dbReference>
<dbReference type="OMA" id="HQTYDLC"/>
<dbReference type="InterPro" id="IPR033917">
    <property type="entry name" value="ML_PG-PI_TP"/>
</dbReference>
<dbReference type="CDD" id="cd00917">
    <property type="entry name" value="PG-PI_TP"/>
    <property type="match status" value="1"/>
</dbReference>
<dbReference type="GO" id="GO:0032934">
    <property type="term" value="F:sterol binding"/>
    <property type="evidence" value="ECO:0007669"/>
    <property type="project" value="InterPro"/>
</dbReference>
<evidence type="ECO:0000313" key="10">
    <source>
        <dbReference type="EMBL" id="KAA8635841.1"/>
    </source>
</evidence>
<dbReference type="PANTHER" id="PTHR11306">
    <property type="entry name" value="NIEMANN PICK TYPE C2 PROTEIN NPC2-RELATED"/>
    <property type="match status" value="1"/>
</dbReference>
<feature type="domain" description="MD-2-related lipid-recognition" evidence="9">
    <location>
        <begin position="40"/>
        <end position="164"/>
    </location>
</feature>
<gene>
    <name evidence="10" type="ORF">SMACR_01756</name>
</gene>
<comment type="function">
    <text evidence="1">Catalyzes the intermembrane transfer of phosphatidylglycerol and phosphatidylinositol.</text>
</comment>
<dbReference type="InterPro" id="IPR014756">
    <property type="entry name" value="Ig_E-set"/>
</dbReference>
<dbReference type="PANTHER" id="PTHR11306:SF0">
    <property type="entry name" value="PHOSPHATIDYLGLYCEROL_PHOSPHATIDYLINOSITOL TRANSFER PROTEIN"/>
    <property type="match status" value="1"/>
</dbReference>
<evidence type="ECO:0000259" key="9">
    <source>
        <dbReference type="SMART" id="SM00737"/>
    </source>
</evidence>
<sequence>MRLSAAVIALLSTSATALSVFRENSVSANDELDVPGKSPLKFCDAAADRKDDIITIEEVVLTPNPPEAGQTLTIEASGIVKEAIEEGAYVNLSVKYGYIRLISTTADLCKEMKNVELECPIEKGRISITKNVELPKEIPPGKYTVDADVYTKEDKHITCLTAQVTFGRKTLGFFDDL</sequence>
<dbReference type="FunFam" id="2.60.40.770:FF:000004">
    <property type="entry name" value="Phosphatidylglycerol/phosphatidylinositol transfer protein"/>
    <property type="match status" value="1"/>
</dbReference>
<keyword evidence="6 8" id="KW-0732">Signal</keyword>
<dbReference type="VEuPathDB" id="FungiDB:SMAC_01756"/>
<dbReference type="InterPro" id="IPR039670">
    <property type="entry name" value="NPC2-like"/>
</dbReference>
<evidence type="ECO:0000313" key="11">
    <source>
        <dbReference type="Proteomes" id="UP000433876"/>
    </source>
</evidence>
<evidence type="ECO:0000256" key="4">
    <source>
        <dbReference type="ARBA" id="ARBA00016056"/>
    </source>
</evidence>
<dbReference type="Pfam" id="PF02221">
    <property type="entry name" value="E1_DerP2_DerF2"/>
    <property type="match status" value="1"/>
</dbReference>
<dbReference type="Gene3D" id="2.60.40.770">
    <property type="match status" value="1"/>
</dbReference>
<feature type="chain" id="PRO_5035772942" description="Phosphatidylglycerol/phosphatidylinositol transfer protein" evidence="8">
    <location>
        <begin position="18"/>
        <end position="177"/>
    </location>
</feature>
<evidence type="ECO:0000256" key="5">
    <source>
        <dbReference type="ARBA" id="ARBA00022448"/>
    </source>
</evidence>
<evidence type="ECO:0000256" key="7">
    <source>
        <dbReference type="ARBA" id="ARBA00023055"/>
    </source>
</evidence>
<feature type="signal peptide" evidence="8">
    <location>
        <begin position="1"/>
        <end position="17"/>
    </location>
</feature>
<dbReference type="SMART" id="SM00737">
    <property type="entry name" value="ML"/>
    <property type="match status" value="1"/>
</dbReference>
<accession>A0A8S9A4E4</accession>
<dbReference type="GO" id="GO:0032366">
    <property type="term" value="P:intracellular sterol transport"/>
    <property type="evidence" value="ECO:0007669"/>
    <property type="project" value="InterPro"/>
</dbReference>
<dbReference type="EMBL" id="NMPR01000008">
    <property type="protein sequence ID" value="KAA8635841.1"/>
    <property type="molecule type" value="Genomic_DNA"/>
</dbReference>
<proteinExistence type="inferred from homology"/>
<evidence type="ECO:0000256" key="8">
    <source>
        <dbReference type="SAM" id="SignalP"/>
    </source>
</evidence>
<organism evidence="10 11">
    <name type="scientific">Sordaria macrospora</name>
    <dbReference type="NCBI Taxonomy" id="5147"/>
    <lineage>
        <taxon>Eukaryota</taxon>
        <taxon>Fungi</taxon>
        <taxon>Dikarya</taxon>
        <taxon>Ascomycota</taxon>
        <taxon>Pezizomycotina</taxon>
        <taxon>Sordariomycetes</taxon>
        <taxon>Sordariomycetidae</taxon>
        <taxon>Sordariales</taxon>
        <taxon>Sordariaceae</taxon>
        <taxon>Sordaria</taxon>
    </lineage>
</organism>
<evidence type="ECO:0000256" key="3">
    <source>
        <dbReference type="ARBA" id="ARBA00011245"/>
    </source>
</evidence>
<dbReference type="AlphaFoldDB" id="A0A8S9A4E4"/>
<protein>
    <recommendedName>
        <fullName evidence="4">Phosphatidylglycerol/phosphatidylinositol transfer protein</fullName>
    </recommendedName>
</protein>
<evidence type="ECO:0000256" key="1">
    <source>
        <dbReference type="ARBA" id="ARBA00002053"/>
    </source>
</evidence>
<comment type="caution">
    <text evidence="10">The sequence shown here is derived from an EMBL/GenBank/DDBJ whole genome shotgun (WGS) entry which is preliminary data.</text>
</comment>
<evidence type="ECO:0000256" key="2">
    <source>
        <dbReference type="ARBA" id="ARBA00006370"/>
    </source>
</evidence>
<comment type="subunit">
    <text evidence="3">Monomer.</text>
</comment>
<name>A0A8S9A4E4_SORMA</name>
<dbReference type="SUPFAM" id="SSF81296">
    <property type="entry name" value="E set domains"/>
    <property type="match status" value="1"/>
</dbReference>
<reference evidence="10 11" key="1">
    <citation type="submission" date="2017-07" db="EMBL/GenBank/DDBJ databases">
        <title>Genome sequence of the Sordaria macrospora wild type strain R19027.</title>
        <authorList>
            <person name="Nowrousian M."/>
            <person name="Teichert I."/>
            <person name="Kueck U."/>
        </authorList>
    </citation>
    <scope>NUCLEOTIDE SEQUENCE [LARGE SCALE GENOMIC DNA]</scope>
    <source>
        <strain evidence="10 11">R19027</strain>
        <tissue evidence="10">Mycelium</tissue>
    </source>
</reference>